<organism evidence="1 2">
    <name type="scientific">Lignipirellula cremea</name>
    <dbReference type="NCBI Taxonomy" id="2528010"/>
    <lineage>
        <taxon>Bacteria</taxon>
        <taxon>Pseudomonadati</taxon>
        <taxon>Planctomycetota</taxon>
        <taxon>Planctomycetia</taxon>
        <taxon>Pirellulales</taxon>
        <taxon>Pirellulaceae</taxon>
        <taxon>Lignipirellula</taxon>
    </lineage>
</organism>
<name>A0A518DNP8_9BACT</name>
<sequence>MPASPELHNYARHWAKKLREYNRAQTPSRHTMVAEIEATPLSPERRPVANALGVVTRDVSCTGIGFLCETPFEAPFAALQIKTMEAPVLIEVLKCEPVGAYFDVSGRFLAADDDEKTARREDLERIHTEKLRQYQEALVKLVQSIDQRLKASGESILAVPPQEMSRETIDMSRETLRETTREMARTR</sequence>
<dbReference type="KEGG" id="lcre:Pla8534_12420"/>
<dbReference type="EMBL" id="CP036433">
    <property type="protein sequence ID" value="QDU93462.1"/>
    <property type="molecule type" value="Genomic_DNA"/>
</dbReference>
<evidence type="ECO:0008006" key="3">
    <source>
        <dbReference type="Google" id="ProtNLM"/>
    </source>
</evidence>
<dbReference type="Proteomes" id="UP000317648">
    <property type="component" value="Chromosome"/>
</dbReference>
<dbReference type="OrthoDB" id="280718at2"/>
<keyword evidence="2" id="KW-1185">Reference proteome</keyword>
<gene>
    <name evidence="1" type="ORF">Pla8534_12420</name>
</gene>
<reference evidence="1 2" key="1">
    <citation type="submission" date="2019-02" db="EMBL/GenBank/DDBJ databases">
        <title>Deep-cultivation of Planctomycetes and their phenomic and genomic characterization uncovers novel biology.</title>
        <authorList>
            <person name="Wiegand S."/>
            <person name="Jogler M."/>
            <person name="Boedeker C."/>
            <person name="Pinto D."/>
            <person name="Vollmers J."/>
            <person name="Rivas-Marin E."/>
            <person name="Kohn T."/>
            <person name="Peeters S.H."/>
            <person name="Heuer A."/>
            <person name="Rast P."/>
            <person name="Oberbeckmann S."/>
            <person name="Bunk B."/>
            <person name="Jeske O."/>
            <person name="Meyerdierks A."/>
            <person name="Storesund J.E."/>
            <person name="Kallscheuer N."/>
            <person name="Luecker S."/>
            <person name="Lage O.M."/>
            <person name="Pohl T."/>
            <person name="Merkel B.J."/>
            <person name="Hornburger P."/>
            <person name="Mueller R.-W."/>
            <person name="Bruemmer F."/>
            <person name="Labrenz M."/>
            <person name="Spormann A.M."/>
            <person name="Op den Camp H."/>
            <person name="Overmann J."/>
            <person name="Amann R."/>
            <person name="Jetten M.S.M."/>
            <person name="Mascher T."/>
            <person name="Medema M.H."/>
            <person name="Devos D.P."/>
            <person name="Kaster A.-K."/>
            <person name="Ovreas L."/>
            <person name="Rohde M."/>
            <person name="Galperin M.Y."/>
            <person name="Jogler C."/>
        </authorList>
    </citation>
    <scope>NUCLEOTIDE SEQUENCE [LARGE SCALE GENOMIC DNA]</scope>
    <source>
        <strain evidence="1 2">Pla85_3_4</strain>
    </source>
</reference>
<accession>A0A518DNP8</accession>
<evidence type="ECO:0000313" key="1">
    <source>
        <dbReference type="EMBL" id="QDU93462.1"/>
    </source>
</evidence>
<dbReference type="RefSeq" id="WP_145050289.1">
    <property type="nucleotide sequence ID" value="NZ_CP036433.1"/>
</dbReference>
<proteinExistence type="predicted"/>
<dbReference type="AlphaFoldDB" id="A0A518DNP8"/>
<protein>
    <recommendedName>
        <fullName evidence="3">PilZ domain-containing protein</fullName>
    </recommendedName>
</protein>
<evidence type="ECO:0000313" key="2">
    <source>
        <dbReference type="Proteomes" id="UP000317648"/>
    </source>
</evidence>